<comment type="caution">
    <text evidence="2">The sequence shown here is derived from an EMBL/GenBank/DDBJ whole genome shotgun (WGS) entry which is preliminary data.</text>
</comment>
<name>A0A8H6I9W4_9AGAR</name>
<dbReference type="Proteomes" id="UP000521943">
    <property type="component" value="Unassembled WGS sequence"/>
</dbReference>
<keyword evidence="3" id="KW-1185">Reference proteome</keyword>
<dbReference type="AlphaFoldDB" id="A0A8H6I9W4"/>
<feature type="region of interest" description="Disordered" evidence="1">
    <location>
        <begin position="142"/>
        <end position="161"/>
    </location>
</feature>
<proteinExistence type="predicted"/>
<dbReference type="EMBL" id="JACGCI010000013">
    <property type="protein sequence ID" value="KAF6760223.1"/>
    <property type="molecule type" value="Genomic_DNA"/>
</dbReference>
<accession>A0A8H6I9W4</accession>
<organism evidence="2 3">
    <name type="scientific">Ephemerocybe angulata</name>
    <dbReference type="NCBI Taxonomy" id="980116"/>
    <lineage>
        <taxon>Eukaryota</taxon>
        <taxon>Fungi</taxon>
        <taxon>Dikarya</taxon>
        <taxon>Basidiomycota</taxon>
        <taxon>Agaricomycotina</taxon>
        <taxon>Agaricomycetes</taxon>
        <taxon>Agaricomycetidae</taxon>
        <taxon>Agaricales</taxon>
        <taxon>Agaricineae</taxon>
        <taxon>Psathyrellaceae</taxon>
        <taxon>Ephemerocybe</taxon>
    </lineage>
</organism>
<gene>
    <name evidence="2" type="ORF">DFP72DRAFT_100015</name>
</gene>
<evidence type="ECO:0000313" key="3">
    <source>
        <dbReference type="Proteomes" id="UP000521943"/>
    </source>
</evidence>
<sequence length="173" mass="18829">MRTGEYGKVQHTASGRQSGVSRRFRLALSARRPTTYAQLDACSLSLVWLLLLLRGLDTRGQCAPENPSQRGIYLASSVRLLAVKRAPHQGLIVACGTARMNYRHLTFMGSRVTLQVVTSSQSPLRRLHQGDIMIYGAKGRPCEQAQNSASPRPGLPPGLSAAANAVPLHRASW</sequence>
<evidence type="ECO:0000313" key="2">
    <source>
        <dbReference type="EMBL" id="KAF6760223.1"/>
    </source>
</evidence>
<protein>
    <submittedName>
        <fullName evidence="2">Uncharacterized protein</fullName>
    </submittedName>
</protein>
<reference evidence="2 3" key="1">
    <citation type="submission" date="2020-07" db="EMBL/GenBank/DDBJ databases">
        <title>Comparative genomics of pyrophilous fungi reveals a link between fire events and developmental genes.</title>
        <authorList>
            <consortium name="DOE Joint Genome Institute"/>
            <person name="Steindorff A.S."/>
            <person name="Carver A."/>
            <person name="Calhoun S."/>
            <person name="Stillman K."/>
            <person name="Liu H."/>
            <person name="Lipzen A."/>
            <person name="Pangilinan J."/>
            <person name="Labutti K."/>
            <person name="Bruns T.D."/>
            <person name="Grigoriev I.V."/>
        </authorList>
    </citation>
    <scope>NUCLEOTIDE SEQUENCE [LARGE SCALE GENOMIC DNA]</scope>
    <source>
        <strain evidence="2 3">CBS 144469</strain>
    </source>
</reference>
<evidence type="ECO:0000256" key="1">
    <source>
        <dbReference type="SAM" id="MobiDB-lite"/>
    </source>
</evidence>